<evidence type="ECO:0000313" key="3">
    <source>
        <dbReference type="Proteomes" id="UP000799324"/>
    </source>
</evidence>
<dbReference type="Proteomes" id="UP000799324">
    <property type="component" value="Unassembled WGS sequence"/>
</dbReference>
<gene>
    <name evidence="2" type="ORF">K491DRAFT_468461</name>
</gene>
<dbReference type="EMBL" id="MU004363">
    <property type="protein sequence ID" value="KAF2654471.1"/>
    <property type="molecule type" value="Genomic_DNA"/>
</dbReference>
<organism evidence="2 3">
    <name type="scientific">Lophiostoma macrostomum CBS 122681</name>
    <dbReference type="NCBI Taxonomy" id="1314788"/>
    <lineage>
        <taxon>Eukaryota</taxon>
        <taxon>Fungi</taxon>
        <taxon>Dikarya</taxon>
        <taxon>Ascomycota</taxon>
        <taxon>Pezizomycotina</taxon>
        <taxon>Dothideomycetes</taxon>
        <taxon>Pleosporomycetidae</taxon>
        <taxon>Pleosporales</taxon>
        <taxon>Lophiostomataceae</taxon>
        <taxon>Lophiostoma</taxon>
    </lineage>
</organism>
<feature type="region of interest" description="Disordered" evidence="1">
    <location>
        <begin position="63"/>
        <end position="103"/>
    </location>
</feature>
<protein>
    <submittedName>
        <fullName evidence="2">Uncharacterized protein</fullName>
    </submittedName>
</protein>
<keyword evidence="3" id="KW-1185">Reference proteome</keyword>
<name>A0A6A6T5L0_9PLEO</name>
<evidence type="ECO:0000313" key="2">
    <source>
        <dbReference type="EMBL" id="KAF2654471.1"/>
    </source>
</evidence>
<sequence>MISGINIVDSPARHATTRLTSGTLDTCRVTRSSHTIPPWIESLPPTPITRQRRHLPKAFTIIFQNGAPPTRKHTSTQSHKLTFRPPPHARANKSAFTTTPPPH</sequence>
<dbReference type="AlphaFoldDB" id="A0A6A6T5L0"/>
<accession>A0A6A6T5L0</accession>
<evidence type="ECO:0000256" key="1">
    <source>
        <dbReference type="SAM" id="MobiDB-lite"/>
    </source>
</evidence>
<proteinExistence type="predicted"/>
<reference evidence="2" key="1">
    <citation type="journal article" date="2020" name="Stud. Mycol.">
        <title>101 Dothideomycetes genomes: a test case for predicting lifestyles and emergence of pathogens.</title>
        <authorList>
            <person name="Haridas S."/>
            <person name="Albert R."/>
            <person name="Binder M."/>
            <person name="Bloem J."/>
            <person name="Labutti K."/>
            <person name="Salamov A."/>
            <person name="Andreopoulos B."/>
            <person name="Baker S."/>
            <person name="Barry K."/>
            <person name="Bills G."/>
            <person name="Bluhm B."/>
            <person name="Cannon C."/>
            <person name="Castanera R."/>
            <person name="Culley D."/>
            <person name="Daum C."/>
            <person name="Ezra D."/>
            <person name="Gonzalez J."/>
            <person name="Henrissat B."/>
            <person name="Kuo A."/>
            <person name="Liang C."/>
            <person name="Lipzen A."/>
            <person name="Lutzoni F."/>
            <person name="Magnuson J."/>
            <person name="Mondo S."/>
            <person name="Nolan M."/>
            <person name="Ohm R."/>
            <person name="Pangilinan J."/>
            <person name="Park H.-J."/>
            <person name="Ramirez L."/>
            <person name="Alfaro M."/>
            <person name="Sun H."/>
            <person name="Tritt A."/>
            <person name="Yoshinaga Y."/>
            <person name="Zwiers L.-H."/>
            <person name="Turgeon B."/>
            <person name="Goodwin S."/>
            <person name="Spatafora J."/>
            <person name="Crous P."/>
            <person name="Grigoriev I."/>
        </authorList>
    </citation>
    <scope>NUCLEOTIDE SEQUENCE</scope>
    <source>
        <strain evidence="2">CBS 122681</strain>
    </source>
</reference>
<feature type="compositionally biased region" description="Polar residues" evidence="1">
    <location>
        <begin position="94"/>
        <end position="103"/>
    </location>
</feature>